<dbReference type="InterPro" id="IPR006638">
    <property type="entry name" value="Elp3/MiaA/NifB-like_rSAM"/>
</dbReference>
<sequence>MNLQEPVFRPPREHDALIVQATSGCSRNSCLFCAMYKAKKFRAKKPAEIEAEIVSVPAPFRGGVSKIFLADGNAFCLESSDLLEIAAIFKKYFVNNRFISVYANPLDITAKSPEELKALRAAGYKNLYIGLESGSDRVLHTMKKAGSFKDSERAMNMAHEAGFVLSVTILLGIGGKKYRGEHAAESARLIDACAPRFVSTLTTTLYEGAPLYNMVKTGEFEMPENCDIIEEHYNFIEAINADRIIYRSNHVSNFIGLEGVLSRDKKNLLHTLSRFKEVNSGNNFIKLKTGGNYEI</sequence>
<proteinExistence type="predicted"/>
<evidence type="ECO:0000256" key="4">
    <source>
        <dbReference type="ARBA" id="ARBA00023004"/>
    </source>
</evidence>
<keyword evidence="2" id="KW-0949">S-adenosyl-L-methionine</keyword>
<dbReference type="InterPro" id="IPR007197">
    <property type="entry name" value="rSAM"/>
</dbReference>
<dbReference type="GO" id="GO:0051536">
    <property type="term" value="F:iron-sulfur cluster binding"/>
    <property type="evidence" value="ECO:0007669"/>
    <property type="project" value="UniProtKB-KW"/>
</dbReference>
<dbReference type="Proteomes" id="UP000178735">
    <property type="component" value="Unassembled WGS sequence"/>
</dbReference>
<dbReference type="SFLD" id="SFLDG01082">
    <property type="entry name" value="B12-binding_domain_containing"/>
    <property type="match status" value="1"/>
</dbReference>
<dbReference type="PROSITE" id="PS51918">
    <property type="entry name" value="RADICAL_SAM"/>
    <property type="match status" value="1"/>
</dbReference>
<feature type="domain" description="Radical SAM core" evidence="6">
    <location>
        <begin position="9"/>
        <end position="240"/>
    </location>
</feature>
<dbReference type="EMBL" id="MGFH01000002">
    <property type="protein sequence ID" value="OGM08803.1"/>
    <property type="molecule type" value="Genomic_DNA"/>
</dbReference>
<dbReference type="InterPro" id="IPR058240">
    <property type="entry name" value="rSAM_sf"/>
</dbReference>
<reference evidence="7 8" key="1">
    <citation type="journal article" date="2016" name="Nat. Commun.">
        <title>Thousands of microbial genomes shed light on interconnected biogeochemical processes in an aquifer system.</title>
        <authorList>
            <person name="Anantharaman K."/>
            <person name="Brown C.T."/>
            <person name="Hug L.A."/>
            <person name="Sharon I."/>
            <person name="Castelle C.J."/>
            <person name="Probst A.J."/>
            <person name="Thomas B.C."/>
            <person name="Singh A."/>
            <person name="Wilkins M.J."/>
            <person name="Karaoz U."/>
            <person name="Brodie E.L."/>
            <person name="Williams K.H."/>
            <person name="Hubbard S.S."/>
            <person name="Banfield J.F."/>
        </authorList>
    </citation>
    <scope>NUCLEOTIDE SEQUENCE [LARGE SCALE GENOMIC DNA]</scope>
</reference>
<dbReference type="GO" id="GO:0003824">
    <property type="term" value="F:catalytic activity"/>
    <property type="evidence" value="ECO:0007669"/>
    <property type="project" value="InterPro"/>
</dbReference>
<evidence type="ECO:0000256" key="3">
    <source>
        <dbReference type="ARBA" id="ARBA00022723"/>
    </source>
</evidence>
<dbReference type="PANTHER" id="PTHR43409">
    <property type="entry name" value="ANAEROBIC MAGNESIUM-PROTOPORPHYRIN IX MONOMETHYL ESTER CYCLASE-RELATED"/>
    <property type="match status" value="1"/>
</dbReference>
<protein>
    <recommendedName>
        <fullName evidence="6">Radical SAM core domain-containing protein</fullName>
    </recommendedName>
</protein>
<keyword evidence="3" id="KW-0479">Metal-binding</keyword>
<dbReference type="GO" id="GO:0046872">
    <property type="term" value="F:metal ion binding"/>
    <property type="evidence" value="ECO:0007669"/>
    <property type="project" value="UniProtKB-KW"/>
</dbReference>
<accession>A0A1F7X1M1</accession>
<dbReference type="PANTHER" id="PTHR43409:SF4">
    <property type="entry name" value="RADICAL SAM SUPERFAMILY PROTEIN"/>
    <property type="match status" value="1"/>
</dbReference>
<dbReference type="Pfam" id="PF04055">
    <property type="entry name" value="Radical_SAM"/>
    <property type="match status" value="1"/>
</dbReference>
<dbReference type="InterPro" id="IPR013785">
    <property type="entry name" value="Aldolase_TIM"/>
</dbReference>
<dbReference type="SFLD" id="SFLDS00029">
    <property type="entry name" value="Radical_SAM"/>
    <property type="match status" value="1"/>
</dbReference>
<evidence type="ECO:0000256" key="1">
    <source>
        <dbReference type="ARBA" id="ARBA00001966"/>
    </source>
</evidence>
<dbReference type="CDD" id="cd01335">
    <property type="entry name" value="Radical_SAM"/>
    <property type="match status" value="1"/>
</dbReference>
<evidence type="ECO:0000256" key="2">
    <source>
        <dbReference type="ARBA" id="ARBA00022691"/>
    </source>
</evidence>
<evidence type="ECO:0000313" key="7">
    <source>
        <dbReference type="EMBL" id="OGM08803.1"/>
    </source>
</evidence>
<evidence type="ECO:0000259" key="6">
    <source>
        <dbReference type="PROSITE" id="PS51918"/>
    </source>
</evidence>
<dbReference type="STRING" id="1817813.A2008_01420"/>
<dbReference type="InterPro" id="IPR051198">
    <property type="entry name" value="BchE-like"/>
</dbReference>
<keyword evidence="4" id="KW-0408">Iron</keyword>
<dbReference type="Gene3D" id="3.20.20.70">
    <property type="entry name" value="Aldolase class I"/>
    <property type="match status" value="1"/>
</dbReference>
<gene>
    <name evidence="7" type="ORF">A2008_01420</name>
</gene>
<dbReference type="AlphaFoldDB" id="A0A1F7X1M1"/>
<dbReference type="SUPFAM" id="SSF102114">
    <property type="entry name" value="Radical SAM enzymes"/>
    <property type="match status" value="1"/>
</dbReference>
<keyword evidence="5" id="KW-0411">Iron-sulfur</keyword>
<organism evidence="7 8">
    <name type="scientific">Candidatus Wallbacteria bacterium GWC2_49_35</name>
    <dbReference type="NCBI Taxonomy" id="1817813"/>
    <lineage>
        <taxon>Bacteria</taxon>
        <taxon>Candidatus Walliibacteriota</taxon>
    </lineage>
</organism>
<comment type="cofactor">
    <cofactor evidence="1">
        <name>[4Fe-4S] cluster</name>
        <dbReference type="ChEBI" id="CHEBI:49883"/>
    </cofactor>
</comment>
<comment type="caution">
    <text evidence="7">The sequence shown here is derived from an EMBL/GenBank/DDBJ whole genome shotgun (WGS) entry which is preliminary data.</text>
</comment>
<name>A0A1F7X1M1_9BACT</name>
<dbReference type="SMART" id="SM00729">
    <property type="entry name" value="Elp3"/>
    <property type="match status" value="1"/>
</dbReference>
<dbReference type="SFLD" id="SFLDG01095">
    <property type="entry name" value="Uncharacterised_Radical_SAM_Su"/>
    <property type="match status" value="1"/>
</dbReference>
<evidence type="ECO:0000256" key="5">
    <source>
        <dbReference type="ARBA" id="ARBA00023014"/>
    </source>
</evidence>
<evidence type="ECO:0000313" key="8">
    <source>
        <dbReference type="Proteomes" id="UP000178735"/>
    </source>
</evidence>